<dbReference type="SMART" id="SM00471">
    <property type="entry name" value="HDc"/>
    <property type="match status" value="1"/>
</dbReference>
<comment type="catalytic activity">
    <reaction evidence="1">
        <text>a 2'-deoxyribonucleoside 5'-phosphate + H2O = a 2'-deoxyribonucleoside + phosphate</text>
        <dbReference type="Rhea" id="RHEA:36167"/>
        <dbReference type="ChEBI" id="CHEBI:15377"/>
        <dbReference type="ChEBI" id="CHEBI:18274"/>
        <dbReference type="ChEBI" id="CHEBI:43474"/>
        <dbReference type="ChEBI" id="CHEBI:65317"/>
        <dbReference type="EC" id="3.1.3.89"/>
    </reaction>
</comment>
<gene>
    <name evidence="9" type="ORF">NBG4_40005</name>
</gene>
<dbReference type="PANTHER" id="PTHR11845:SF13">
    <property type="entry name" value="5'-DEOXYNUCLEOTIDASE HDDC2"/>
    <property type="match status" value="1"/>
</dbReference>
<evidence type="ECO:0000256" key="2">
    <source>
        <dbReference type="ARBA" id="ARBA00001936"/>
    </source>
</evidence>
<dbReference type="InterPro" id="IPR039356">
    <property type="entry name" value="YfbR/HDDC2"/>
</dbReference>
<evidence type="ECO:0000313" key="10">
    <source>
        <dbReference type="Proteomes" id="UP000245125"/>
    </source>
</evidence>
<comment type="subunit">
    <text evidence="4">Homodimer.</text>
</comment>
<evidence type="ECO:0000256" key="7">
    <source>
        <dbReference type="ARBA" id="ARBA00022801"/>
    </source>
</evidence>
<keyword evidence="10" id="KW-1185">Reference proteome</keyword>
<comment type="cofactor">
    <cofactor evidence="3">
        <name>Co(2+)</name>
        <dbReference type="ChEBI" id="CHEBI:48828"/>
    </cofactor>
</comment>
<dbReference type="GO" id="GO:0005737">
    <property type="term" value="C:cytoplasm"/>
    <property type="evidence" value="ECO:0007669"/>
    <property type="project" value="TreeGrafter"/>
</dbReference>
<dbReference type="AlphaFoldDB" id="A0A2U3QHX3"/>
<accession>A0A2U3QHX3</accession>
<protein>
    <recommendedName>
        <fullName evidence="5">5'-deoxynucleotidase</fullName>
        <ecNumber evidence="5">3.1.3.89</ecNumber>
    </recommendedName>
</protein>
<dbReference type="SUPFAM" id="SSF109604">
    <property type="entry name" value="HD-domain/PDEase-like"/>
    <property type="match status" value="1"/>
</dbReference>
<name>A0A2U3QHX3_9BACT</name>
<keyword evidence="6" id="KW-0479">Metal-binding</keyword>
<dbReference type="OrthoDB" id="9786155at2"/>
<reference evidence="10" key="1">
    <citation type="submission" date="2018-03" db="EMBL/GenBank/DDBJ databases">
        <authorList>
            <person name="Zecchin S."/>
        </authorList>
    </citation>
    <scope>NUCLEOTIDE SEQUENCE [LARGE SCALE GENOMIC DNA]</scope>
</reference>
<evidence type="ECO:0000256" key="5">
    <source>
        <dbReference type="ARBA" id="ARBA00012964"/>
    </source>
</evidence>
<evidence type="ECO:0000313" key="9">
    <source>
        <dbReference type="EMBL" id="SPQ00965.1"/>
    </source>
</evidence>
<dbReference type="EMBL" id="OUUY01000086">
    <property type="protein sequence ID" value="SPQ00965.1"/>
    <property type="molecule type" value="Genomic_DNA"/>
</dbReference>
<dbReference type="GO" id="GO:0046872">
    <property type="term" value="F:metal ion binding"/>
    <property type="evidence" value="ECO:0007669"/>
    <property type="project" value="UniProtKB-KW"/>
</dbReference>
<dbReference type="Pfam" id="PF13023">
    <property type="entry name" value="HD_3"/>
    <property type="match status" value="1"/>
</dbReference>
<dbReference type="PANTHER" id="PTHR11845">
    <property type="entry name" value="5'-DEOXYNUCLEOTIDASE HDDC2"/>
    <property type="match status" value="1"/>
</dbReference>
<comment type="cofactor">
    <cofactor evidence="2">
        <name>Mn(2+)</name>
        <dbReference type="ChEBI" id="CHEBI:29035"/>
    </cofactor>
</comment>
<dbReference type="InterPro" id="IPR003607">
    <property type="entry name" value="HD/PDEase_dom"/>
</dbReference>
<dbReference type="Gene3D" id="1.10.3210.10">
    <property type="entry name" value="Hypothetical protein af1432"/>
    <property type="match status" value="1"/>
</dbReference>
<evidence type="ECO:0000259" key="8">
    <source>
        <dbReference type="SMART" id="SM00471"/>
    </source>
</evidence>
<dbReference type="GO" id="GO:0002953">
    <property type="term" value="F:5'-deoxynucleotidase activity"/>
    <property type="evidence" value="ECO:0007669"/>
    <property type="project" value="UniProtKB-EC"/>
</dbReference>
<sequence length="194" mass="22098">MKNIANFLFEAGMLKRTPRTGFQFLGSGAESVAEHIFRTVYIGYTLGRLSGDVDTDRLIKMCLFHDLPEARTGDLNYVNKKYVKADTEKAIEDLAATVPFGTEIKELVEEFEEGKSPEALLAHDADQLELILALKEYKDVGNKYADEWLEYAMKRLKTDIARGLARTILSTDSSLWWFSDKSDWWVKGKEEGKM</sequence>
<proteinExistence type="predicted"/>
<organism evidence="9 10">
    <name type="scientific">Candidatus Sulfobium mesophilum</name>
    <dbReference type="NCBI Taxonomy" id="2016548"/>
    <lineage>
        <taxon>Bacteria</taxon>
        <taxon>Pseudomonadati</taxon>
        <taxon>Nitrospirota</taxon>
        <taxon>Nitrospiria</taxon>
        <taxon>Nitrospirales</taxon>
        <taxon>Nitrospiraceae</taxon>
        <taxon>Candidatus Sulfobium</taxon>
    </lineage>
</organism>
<dbReference type="InterPro" id="IPR006674">
    <property type="entry name" value="HD_domain"/>
</dbReference>
<evidence type="ECO:0000256" key="4">
    <source>
        <dbReference type="ARBA" id="ARBA00011738"/>
    </source>
</evidence>
<evidence type="ECO:0000256" key="6">
    <source>
        <dbReference type="ARBA" id="ARBA00022723"/>
    </source>
</evidence>
<feature type="domain" description="HD/PDEase" evidence="8">
    <location>
        <begin position="28"/>
        <end position="140"/>
    </location>
</feature>
<keyword evidence="7 9" id="KW-0378">Hydrolase</keyword>
<dbReference type="EC" id="3.1.3.89" evidence="5"/>
<evidence type="ECO:0000256" key="1">
    <source>
        <dbReference type="ARBA" id="ARBA00001638"/>
    </source>
</evidence>
<evidence type="ECO:0000256" key="3">
    <source>
        <dbReference type="ARBA" id="ARBA00001941"/>
    </source>
</evidence>
<dbReference type="Proteomes" id="UP000245125">
    <property type="component" value="Unassembled WGS sequence"/>
</dbReference>